<keyword evidence="1 5" id="KW-0732">Signal</keyword>
<protein>
    <submittedName>
        <fullName evidence="7">Choice-of-anchor I family protein</fullName>
    </submittedName>
</protein>
<dbReference type="SMART" id="SM00237">
    <property type="entry name" value="Calx_beta"/>
    <property type="match status" value="1"/>
</dbReference>
<sequence>MRQILLSGVKTSLALLALSVAGTAAHAQSVAQSFESAATDTWAYTPTPATYNDLAATDQWAVLTTIGTAGSGLTVATPSAGANFWGGRDLEGPLTANVSVWHYLDFAPVAIQSGSTAANTVTFKYFSNAFDNPDSLAYVVRFDNGTTWPVPRTYIQLNKDTQAWTTIAVPVPAGSTHARLRLAVRQNGNDDWVAFDEVSLGQSTVVAPTPDLGFTGTATPLIVAENAGSVVLPLSIRNANATASTVQAVVAPLGTATAGADFTFATPQTITFTPGSTTPVTLTLPIIDDATAEPAEYFTVRLLNPTNATLTAGATEFLVFIKDNDTQAPARAGNLRLNLLGSYQNGTAFNGNIQINSAEIVAHDPTTQRLYVANSIGGKLDILNFATPGAITSVASISMAPYGGINSVAVRNGLVVCAVEDAVLQNPGKLVFFDQNGTFIKQLTTGALPDMVTFSPDGRYVISANEGEPNSTYTNDPLGSVTVVDVSSGIANVTQANATTLDFSGYNAQAAALRASGIRLYGGPAAGPASSVAQDLEPEYVTVSADSRTAYIALQENNALATLDLTTLQFTSLRPIGYQDHSQPGFSFDASDQSADVLLANWPVRGMRQPDAIAAFELPATLGGGRYILTANEGDAREYTGTGGLVEAVRLGNAAYPLDPTTFPQAALLKNNQVLGRLNVTNKLGDTDGDGDFDEIYAFGGRSFSILNASTGALVHDSGDLLERLTSTDPTFGSIFNASNGANEAPTRKNRSDDKGPEPEGATIGMIRDTVYAFISLERQGGVLIMNVNDPANPRLVQYINNRSLTSGAGDQGPEGLVFVSAANSPIGSPLLLLANEISSTVAVYQIGLRGALSTQSARTAAPLHLYPNPTQGGQVQLSRAVSGTLHDVLGRPVRTLTKAQQFETAGLAPGVYVLRAEDGASSKLVVR</sequence>
<dbReference type="RefSeq" id="WP_185889713.1">
    <property type="nucleotide sequence ID" value="NZ_CP060202.1"/>
</dbReference>
<dbReference type="InterPro" id="IPR052956">
    <property type="entry name" value="Mesenchyme-surface_protein"/>
</dbReference>
<evidence type="ECO:0000256" key="2">
    <source>
        <dbReference type="ARBA" id="ARBA00022737"/>
    </source>
</evidence>
<evidence type="ECO:0000256" key="1">
    <source>
        <dbReference type="ARBA" id="ARBA00022729"/>
    </source>
</evidence>
<dbReference type="Pfam" id="PF22494">
    <property type="entry name" value="choice_anch_I"/>
    <property type="match status" value="1"/>
</dbReference>
<evidence type="ECO:0000313" key="7">
    <source>
        <dbReference type="EMBL" id="QNH63838.1"/>
    </source>
</evidence>
<dbReference type="InterPro" id="IPR055188">
    <property type="entry name" value="Choice_anch_I"/>
</dbReference>
<dbReference type="KEGG" id="hsk:H4317_08595"/>
<keyword evidence="3" id="KW-0106">Calcium</keyword>
<dbReference type="InterPro" id="IPR015943">
    <property type="entry name" value="WD40/YVTN_repeat-like_dom_sf"/>
</dbReference>
<feature type="domain" description="Calx-beta" evidence="6">
    <location>
        <begin position="203"/>
        <end position="303"/>
    </location>
</feature>
<dbReference type="EMBL" id="CP060202">
    <property type="protein sequence ID" value="QNH63838.1"/>
    <property type="molecule type" value="Genomic_DNA"/>
</dbReference>
<evidence type="ECO:0000313" key="8">
    <source>
        <dbReference type="Proteomes" id="UP000515489"/>
    </source>
</evidence>
<dbReference type="Proteomes" id="UP000515489">
    <property type="component" value="Chromosome"/>
</dbReference>
<evidence type="ECO:0000256" key="4">
    <source>
        <dbReference type="SAM" id="MobiDB-lite"/>
    </source>
</evidence>
<reference evidence="7 8" key="1">
    <citation type="submission" date="2020-08" db="EMBL/GenBank/DDBJ databases">
        <title>Hymenobacter sp. S2-20-2 genome sequencing.</title>
        <authorList>
            <person name="Jin L."/>
        </authorList>
    </citation>
    <scope>NUCLEOTIDE SEQUENCE [LARGE SCALE GENOMIC DNA]</scope>
    <source>
        <strain evidence="7 8">S2-20-2</strain>
    </source>
</reference>
<dbReference type="InterPro" id="IPR026444">
    <property type="entry name" value="Secre_tail"/>
</dbReference>
<dbReference type="NCBIfam" id="TIGR04183">
    <property type="entry name" value="Por_Secre_tail"/>
    <property type="match status" value="1"/>
</dbReference>
<feature type="chain" id="PRO_5028949908" evidence="5">
    <location>
        <begin position="28"/>
        <end position="928"/>
    </location>
</feature>
<name>A0A7G7WBU5_9BACT</name>
<dbReference type="PANTHER" id="PTHR46928:SF1">
    <property type="entry name" value="MESENCHYME-SPECIFIC CELL SURFACE GLYCOPROTEIN"/>
    <property type="match status" value="1"/>
</dbReference>
<organism evidence="7 8">
    <name type="scientific">Hymenobacter sediminicola</name>
    <dbReference type="NCBI Taxonomy" id="2761579"/>
    <lineage>
        <taxon>Bacteria</taxon>
        <taxon>Pseudomonadati</taxon>
        <taxon>Bacteroidota</taxon>
        <taxon>Cytophagia</taxon>
        <taxon>Cytophagales</taxon>
        <taxon>Hymenobacteraceae</taxon>
        <taxon>Hymenobacter</taxon>
    </lineage>
</organism>
<feature type="region of interest" description="Disordered" evidence="4">
    <location>
        <begin position="735"/>
        <end position="762"/>
    </location>
</feature>
<feature type="compositionally biased region" description="Basic and acidic residues" evidence="4">
    <location>
        <begin position="746"/>
        <end position="758"/>
    </location>
</feature>
<dbReference type="GO" id="GO:0007154">
    <property type="term" value="P:cell communication"/>
    <property type="evidence" value="ECO:0007669"/>
    <property type="project" value="InterPro"/>
</dbReference>
<evidence type="ECO:0000259" key="6">
    <source>
        <dbReference type="SMART" id="SM00237"/>
    </source>
</evidence>
<evidence type="ECO:0000256" key="5">
    <source>
        <dbReference type="SAM" id="SignalP"/>
    </source>
</evidence>
<dbReference type="Gene3D" id="2.60.40.2030">
    <property type="match status" value="1"/>
</dbReference>
<gene>
    <name evidence="7" type="ORF">H4317_08595</name>
</gene>
<evidence type="ECO:0000256" key="3">
    <source>
        <dbReference type="ARBA" id="ARBA00022837"/>
    </source>
</evidence>
<dbReference type="InterPro" id="IPR003644">
    <property type="entry name" value="Calx_beta"/>
</dbReference>
<keyword evidence="2" id="KW-0677">Repeat</keyword>
<keyword evidence="8" id="KW-1185">Reference proteome</keyword>
<dbReference type="GO" id="GO:0016020">
    <property type="term" value="C:membrane"/>
    <property type="evidence" value="ECO:0007669"/>
    <property type="project" value="InterPro"/>
</dbReference>
<dbReference type="NCBIfam" id="NF038117">
    <property type="entry name" value="choice_anch_I"/>
    <property type="match status" value="1"/>
</dbReference>
<dbReference type="SUPFAM" id="SSF141072">
    <property type="entry name" value="CalX-like"/>
    <property type="match status" value="1"/>
</dbReference>
<dbReference type="SUPFAM" id="SSF51004">
    <property type="entry name" value="C-terminal (heme d1) domain of cytochrome cd1-nitrite reductase"/>
    <property type="match status" value="1"/>
</dbReference>
<accession>A0A7G7WBU5</accession>
<feature type="signal peptide" evidence="5">
    <location>
        <begin position="1"/>
        <end position="27"/>
    </location>
</feature>
<dbReference type="Pfam" id="PF03160">
    <property type="entry name" value="Calx-beta"/>
    <property type="match status" value="1"/>
</dbReference>
<dbReference type="InterPro" id="IPR011048">
    <property type="entry name" value="Haem_d1_sf"/>
</dbReference>
<dbReference type="Gene3D" id="2.130.10.10">
    <property type="entry name" value="YVTN repeat-like/Quinoprotein amine dehydrogenase"/>
    <property type="match status" value="1"/>
</dbReference>
<dbReference type="AlphaFoldDB" id="A0A7G7WBU5"/>
<dbReference type="InterPro" id="IPR038081">
    <property type="entry name" value="CalX-like_sf"/>
</dbReference>
<dbReference type="PANTHER" id="PTHR46928">
    <property type="entry name" value="MESENCHYME-SPECIFIC CELL SURFACE GLYCOPROTEIN"/>
    <property type="match status" value="1"/>
</dbReference>
<proteinExistence type="predicted"/>